<dbReference type="GO" id="GO:0016757">
    <property type="term" value="F:glycosyltransferase activity"/>
    <property type="evidence" value="ECO:0007669"/>
    <property type="project" value="UniProtKB-KW"/>
</dbReference>
<protein>
    <recommendedName>
        <fullName evidence="4">Glycosyltransferase 2-like domain-containing protein</fullName>
    </recommendedName>
</protein>
<name>A0A382LCZ6_9ZZZZ</name>
<evidence type="ECO:0000259" key="4">
    <source>
        <dbReference type="Pfam" id="PF00535"/>
    </source>
</evidence>
<gene>
    <name evidence="5" type="ORF">METZ01_LOCUS286599</name>
</gene>
<dbReference type="InterPro" id="IPR001173">
    <property type="entry name" value="Glyco_trans_2-like"/>
</dbReference>
<dbReference type="AlphaFoldDB" id="A0A382LCZ6"/>
<dbReference type="PANTHER" id="PTHR43685:SF5">
    <property type="entry name" value="GLYCOSYLTRANSFERASE EPSE-RELATED"/>
    <property type="match status" value="1"/>
</dbReference>
<organism evidence="5">
    <name type="scientific">marine metagenome</name>
    <dbReference type="NCBI Taxonomy" id="408172"/>
    <lineage>
        <taxon>unclassified sequences</taxon>
        <taxon>metagenomes</taxon>
        <taxon>ecological metagenomes</taxon>
    </lineage>
</organism>
<dbReference type="SUPFAM" id="SSF53448">
    <property type="entry name" value="Nucleotide-diphospho-sugar transferases"/>
    <property type="match status" value="1"/>
</dbReference>
<feature type="non-terminal residue" evidence="5">
    <location>
        <position position="246"/>
    </location>
</feature>
<proteinExistence type="inferred from homology"/>
<dbReference type="Gene3D" id="3.90.550.10">
    <property type="entry name" value="Spore Coat Polysaccharide Biosynthesis Protein SpsA, Chain A"/>
    <property type="match status" value="1"/>
</dbReference>
<evidence type="ECO:0000313" key="5">
    <source>
        <dbReference type="EMBL" id="SVC33745.1"/>
    </source>
</evidence>
<reference evidence="5" key="1">
    <citation type="submission" date="2018-05" db="EMBL/GenBank/DDBJ databases">
        <authorList>
            <person name="Lanie J.A."/>
            <person name="Ng W.-L."/>
            <person name="Kazmierczak K.M."/>
            <person name="Andrzejewski T.M."/>
            <person name="Davidsen T.M."/>
            <person name="Wayne K.J."/>
            <person name="Tettelin H."/>
            <person name="Glass J.I."/>
            <person name="Rusch D."/>
            <person name="Podicherti R."/>
            <person name="Tsui H.-C.T."/>
            <person name="Winkler M.E."/>
        </authorList>
    </citation>
    <scope>NUCLEOTIDE SEQUENCE</scope>
</reference>
<sequence length="246" mass="26990">MLRCSWLIPVRNGAPWVADAVASALGECRDQDEVVVVDDGSSDGGVKSLPPHPQLLCFRQDAQGLVAALELGRSRCRGHFVARLDADDLAQPGRLDCQVAVLEADPGLAVVGGRATLFVDTGSIPMGMQHYIAWINGLGDLHRELLVESPLLHPAVTFRAVAVSAVGGYREGNMPEDYDLWLRLAADGYRIASVERKVVAIRDHAGRLTRTDARYQRAGFDRCRRDFLESTVLRKPKRVVLWAGLR</sequence>
<dbReference type="PANTHER" id="PTHR43685">
    <property type="entry name" value="GLYCOSYLTRANSFERASE"/>
    <property type="match status" value="1"/>
</dbReference>
<dbReference type="InterPro" id="IPR029044">
    <property type="entry name" value="Nucleotide-diphossugar_trans"/>
</dbReference>
<feature type="domain" description="Glycosyltransferase 2-like" evidence="4">
    <location>
        <begin position="5"/>
        <end position="142"/>
    </location>
</feature>
<keyword evidence="3" id="KW-0808">Transferase</keyword>
<comment type="similarity">
    <text evidence="1">Belongs to the glycosyltransferase 2 family.</text>
</comment>
<dbReference type="EMBL" id="UINC01085838">
    <property type="protein sequence ID" value="SVC33745.1"/>
    <property type="molecule type" value="Genomic_DNA"/>
</dbReference>
<evidence type="ECO:0000256" key="3">
    <source>
        <dbReference type="ARBA" id="ARBA00022679"/>
    </source>
</evidence>
<dbReference type="InterPro" id="IPR050834">
    <property type="entry name" value="Glycosyltransf_2"/>
</dbReference>
<evidence type="ECO:0000256" key="1">
    <source>
        <dbReference type="ARBA" id="ARBA00006739"/>
    </source>
</evidence>
<evidence type="ECO:0000256" key="2">
    <source>
        <dbReference type="ARBA" id="ARBA00022676"/>
    </source>
</evidence>
<keyword evidence="2" id="KW-0328">Glycosyltransferase</keyword>
<accession>A0A382LCZ6</accession>
<dbReference type="Pfam" id="PF00535">
    <property type="entry name" value="Glycos_transf_2"/>
    <property type="match status" value="1"/>
</dbReference>